<keyword evidence="3" id="KW-1185">Reference proteome</keyword>
<name>A0ABS2PHR4_9BACL</name>
<evidence type="ECO:0008006" key="4">
    <source>
        <dbReference type="Google" id="ProtNLM"/>
    </source>
</evidence>
<feature type="region of interest" description="Disordered" evidence="1">
    <location>
        <begin position="25"/>
        <end position="65"/>
    </location>
</feature>
<feature type="compositionally biased region" description="Acidic residues" evidence="1">
    <location>
        <begin position="33"/>
        <end position="63"/>
    </location>
</feature>
<organism evidence="2 3">
    <name type="scientific">Geomicrobium sediminis</name>
    <dbReference type="NCBI Taxonomy" id="1347788"/>
    <lineage>
        <taxon>Bacteria</taxon>
        <taxon>Bacillati</taxon>
        <taxon>Bacillota</taxon>
        <taxon>Bacilli</taxon>
        <taxon>Bacillales</taxon>
        <taxon>Geomicrobium</taxon>
    </lineage>
</organism>
<reference evidence="2 3" key="1">
    <citation type="submission" date="2021-01" db="EMBL/GenBank/DDBJ databases">
        <title>Genomic Encyclopedia of Type Strains, Phase IV (KMG-IV): sequencing the most valuable type-strain genomes for metagenomic binning, comparative biology and taxonomic classification.</title>
        <authorList>
            <person name="Goeker M."/>
        </authorList>
    </citation>
    <scope>NUCLEOTIDE SEQUENCE [LARGE SCALE GENOMIC DNA]</scope>
    <source>
        <strain evidence="2 3">DSM 25540</strain>
    </source>
</reference>
<evidence type="ECO:0000313" key="3">
    <source>
        <dbReference type="Proteomes" id="UP000741863"/>
    </source>
</evidence>
<dbReference type="EMBL" id="JAFBEC010000020">
    <property type="protein sequence ID" value="MBM7634972.1"/>
    <property type="molecule type" value="Genomic_DNA"/>
</dbReference>
<dbReference type="PROSITE" id="PS51257">
    <property type="entry name" value="PROKAR_LIPOPROTEIN"/>
    <property type="match status" value="1"/>
</dbReference>
<dbReference type="Gene3D" id="2.60.40.4170">
    <property type="match status" value="2"/>
</dbReference>
<dbReference type="Proteomes" id="UP000741863">
    <property type="component" value="Unassembled WGS sequence"/>
</dbReference>
<dbReference type="InterPro" id="IPR031888">
    <property type="entry name" value="DUF5068"/>
</dbReference>
<evidence type="ECO:0000313" key="2">
    <source>
        <dbReference type="EMBL" id="MBM7634972.1"/>
    </source>
</evidence>
<evidence type="ECO:0000256" key="1">
    <source>
        <dbReference type="SAM" id="MobiDB-lite"/>
    </source>
</evidence>
<sequence length="425" mass="47641">MSKHSLRFSVLATAALVLTACGSSDDTTYVEENAAEEEVLEEEADEEEPEEVEEEAESEDEESSVSLEFAEMIEYMEETTEGTASVLFENNEQQVHETEGFSVSLDGYTLVELNDFHTNFRIPFDDQTDGGVILAHYTVTNDTGDDAYFMPALSLMYTGAMKYFDNYRELLPEEEQLDVQLAHSTDYAIADGETITGYYTYPFGPEQLEEVLAESTAIIDIPAPHSELGDVNSNFGDDGSFTVSLNEEGAERAEHNEAFYPDLVTTNDMGDKEMIAENDDINDSQELGNTTITLDGYQFTEFTPNDVEAPRFENFTNGIVLLTVQFGIDNQEDSEIALSSIMSTLYVNDGAQSLLNEGMLLDYRYDDMIEPGESGELLQLYTLDQEQYEKIWKDKSFEIEIGPMRDQEAADLSKGNRVTFELPTE</sequence>
<dbReference type="RefSeq" id="WP_204699718.1">
    <property type="nucleotide sequence ID" value="NZ_JAFBEC010000020.1"/>
</dbReference>
<gene>
    <name evidence="2" type="ORF">JOD17_004115</name>
</gene>
<proteinExistence type="predicted"/>
<protein>
    <recommendedName>
        <fullName evidence="4">DUF5068 domain-containing protein</fullName>
    </recommendedName>
</protein>
<accession>A0ABS2PHR4</accession>
<dbReference type="Pfam" id="PF16781">
    <property type="entry name" value="DUF5068"/>
    <property type="match status" value="1"/>
</dbReference>
<comment type="caution">
    <text evidence="2">The sequence shown here is derived from an EMBL/GenBank/DDBJ whole genome shotgun (WGS) entry which is preliminary data.</text>
</comment>